<evidence type="ECO:0000313" key="3">
    <source>
        <dbReference type="Proteomes" id="UP000092445"/>
    </source>
</evidence>
<keyword evidence="1" id="KW-0812">Transmembrane</keyword>
<evidence type="ECO:0000256" key="1">
    <source>
        <dbReference type="SAM" id="Phobius"/>
    </source>
</evidence>
<keyword evidence="1" id="KW-1133">Transmembrane helix</keyword>
<accession>A0A1A9ZPG8</accession>
<name>A0A1A9ZPG8_GLOPL</name>
<protein>
    <submittedName>
        <fullName evidence="2">Uncharacterized protein</fullName>
    </submittedName>
</protein>
<keyword evidence="3" id="KW-1185">Reference proteome</keyword>
<keyword evidence="1" id="KW-0472">Membrane</keyword>
<reference evidence="2" key="2">
    <citation type="submission" date="2020-05" db="UniProtKB">
        <authorList>
            <consortium name="EnsemblMetazoa"/>
        </authorList>
    </citation>
    <scope>IDENTIFICATION</scope>
    <source>
        <strain evidence="2">IAEA</strain>
    </source>
</reference>
<dbReference type="AlphaFoldDB" id="A0A1A9ZPG8"/>
<evidence type="ECO:0000313" key="2">
    <source>
        <dbReference type="EnsemblMetazoa" id="GPAI020955-PA"/>
    </source>
</evidence>
<dbReference type="EnsemblMetazoa" id="GPAI020955-RA">
    <property type="protein sequence ID" value="GPAI020955-PA"/>
    <property type="gene ID" value="GPAI020955"/>
</dbReference>
<feature type="transmembrane region" description="Helical" evidence="1">
    <location>
        <begin position="92"/>
        <end position="119"/>
    </location>
</feature>
<organism evidence="2 3">
    <name type="scientific">Glossina pallidipes</name>
    <name type="common">Tsetse fly</name>
    <dbReference type="NCBI Taxonomy" id="7398"/>
    <lineage>
        <taxon>Eukaryota</taxon>
        <taxon>Metazoa</taxon>
        <taxon>Ecdysozoa</taxon>
        <taxon>Arthropoda</taxon>
        <taxon>Hexapoda</taxon>
        <taxon>Insecta</taxon>
        <taxon>Pterygota</taxon>
        <taxon>Neoptera</taxon>
        <taxon>Endopterygota</taxon>
        <taxon>Diptera</taxon>
        <taxon>Brachycera</taxon>
        <taxon>Muscomorpha</taxon>
        <taxon>Hippoboscoidea</taxon>
        <taxon>Glossinidae</taxon>
        <taxon>Glossina</taxon>
    </lineage>
</organism>
<reference evidence="3" key="1">
    <citation type="submission" date="2014-03" db="EMBL/GenBank/DDBJ databases">
        <authorList>
            <person name="Aksoy S."/>
            <person name="Warren W."/>
            <person name="Wilson R.K."/>
        </authorList>
    </citation>
    <scope>NUCLEOTIDE SEQUENCE [LARGE SCALE GENOMIC DNA]</scope>
    <source>
        <strain evidence="3">IAEA</strain>
    </source>
</reference>
<sequence>MRPLNIYKYLVYKSKVVVLSFPVELDEEAASHSTVELRICGESILEAIEKFQLGDKDVIQLASKITTVDKYEILEGIISCDADTYPHYDIRAYIMIICTYTIATLRYITVHIVTLMSYINT</sequence>
<dbReference type="Proteomes" id="UP000092445">
    <property type="component" value="Unassembled WGS sequence"/>
</dbReference>
<dbReference type="VEuPathDB" id="VectorBase:GPAI020955"/>
<proteinExistence type="predicted"/>